<keyword evidence="1" id="KW-0812">Transmembrane</keyword>
<keyword evidence="3" id="KW-1185">Reference proteome</keyword>
<gene>
    <name evidence="2" type="ORF">SAMN05216464_10490</name>
</gene>
<evidence type="ECO:0008006" key="4">
    <source>
        <dbReference type="Google" id="ProtNLM"/>
    </source>
</evidence>
<accession>A0A1G7AIH7</accession>
<keyword evidence="1" id="KW-1133">Transmembrane helix</keyword>
<dbReference type="STRING" id="1391627.SAMN05216464_10490"/>
<name>A0A1G7AIH7_9SPHI</name>
<evidence type="ECO:0000313" key="3">
    <source>
        <dbReference type="Proteomes" id="UP000199072"/>
    </source>
</evidence>
<evidence type="ECO:0000313" key="2">
    <source>
        <dbReference type="EMBL" id="SDE13845.1"/>
    </source>
</evidence>
<keyword evidence="1" id="KW-0472">Membrane</keyword>
<feature type="transmembrane region" description="Helical" evidence="1">
    <location>
        <begin position="33"/>
        <end position="51"/>
    </location>
</feature>
<protein>
    <recommendedName>
        <fullName evidence="4">DUF2946 domain-containing protein</fullName>
    </recommendedName>
</protein>
<sequence>MLQCCIKNAILLTTFALTIHKDALGVKKNRLNILYSWLLLVCFIAGQSMVYTHQHLLVKGITKTAHVNYGHQHQTITEKCYMCDAMHHHNAVIDTPLYVVPQTAIGYVFKACHYNFVSISLVLAAGRAPPAIS</sequence>
<dbReference type="Proteomes" id="UP000199072">
    <property type="component" value="Unassembled WGS sequence"/>
</dbReference>
<evidence type="ECO:0000256" key="1">
    <source>
        <dbReference type="SAM" id="Phobius"/>
    </source>
</evidence>
<dbReference type="AlphaFoldDB" id="A0A1G7AIH7"/>
<dbReference type="EMBL" id="FNAI01000004">
    <property type="protein sequence ID" value="SDE13845.1"/>
    <property type="molecule type" value="Genomic_DNA"/>
</dbReference>
<reference evidence="2 3" key="1">
    <citation type="submission" date="2016-10" db="EMBL/GenBank/DDBJ databases">
        <authorList>
            <person name="de Groot N.N."/>
        </authorList>
    </citation>
    <scope>NUCLEOTIDE SEQUENCE [LARGE SCALE GENOMIC DNA]</scope>
    <source>
        <strain evidence="2 3">47C3B</strain>
    </source>
</reference>
<organism evidence="2 3">
    <name type="scientific">Mucilaginibacter pineti</name>
    <dbReference type="NCBI Taxonomy" id="1391627"/>
    <lineage>
        <taxon>Bacteria</taxon>
        <taxon>Pseudomonadati</taxon>
        <taxon>Bacteroidota</taxon>
        <taxon>Sphingobacteriia</taxon>
        <taxon>Sphingobacteriales</taxon>
        <taxon>Sphingobacteriaceae</taxon>
        <taxon>Mucilaginibacter</taxon>
    </lineage>
</organism>
<proteinExistence type="predicted"/>